<dbReference type="InterPro" id="IPR054058">
    <property type="entry name" value="HTH_67"/>
</dbReference>
<keyword evidence="2" id="KW-1185">Reference proteome</keyword>
<dbReference type="RefSeq" id="WP_089303073.1">
    <property type="nucleotide sequence ID" value="NZ_FZNW01000023.1"/>
</dbReference>
<evidence type="ECO:0008006" key="3">
    <source>
        <dbReference type="Google" id="ProtNLM"/>
    </source>
</evidence>
<dbReference type="AlphaFoldDB" id="A0A238ZNW8"/>
<dbReference type="Pfam" id="PF21863">
    <property type="entry name" value="HTH_67"/>
    <property type="match status" value="1"/>
</dbReference>
<evidence type="ECO:0000313" key="2">
    <source>
        <dbReference type="Proteomes" id="UP000198348"/>
    </source>
</evidence>
<accession>A0A238ZNW8</accession>
<evidence type="ECO:0000313" key="1">
    <source>
        <dbReference type="EMBL" id="SNR85085.1"/>
    </source>
</evidence>
<dbReference type="EMBL" id="FZNW01000023">
    <property type="protein sequence ID" value="SNR85085.1"/>
    <property type="molecule type" value="Genomic_DNA"/>
</dbReference>
<dbReference type="Proteomes" id="UP000198348">
    <property type="component" value="Unassembled WGS sequence"/>
</dbReference>
<protein>
    <recommendedName>
        <fullName evidence="3">SalK</fullName>
    </recommendedName>
</protein>
<dbReference type="NCBIfam" id="NF047719">
    <property type="entry name" value="SCO6745_fam_HTH"/>
    <property type="match status" value="1"/>
</dbReference>
<name>A0A238ZNW8_9PSEU</name>
<organism evidence="1 2">
    <name type="scientific">Haloechinothrix alba</name>
    <dbReference type="NCBI Taxonomy" id="664784"/>
    <lineage>
        <taxon>Bacteria</taxon>
        <taxon>Bacillati</taxon>
        <taxon>Actinomycetota</taxon>
        <taxon>Actinomycetes</taxon>
        <taxon>Pseudonocardiales</taxon>
        <taxon>Pseudonocardiaceae</taxon>
        <taxon>Haloechinothrix</taxon>
    </lineage>
</organism>
<proteinExistence type="predicted"/>
<gene>
    <name evidence="1" type="ORF">SAMN06265360_12327</name>
</gene>
<reference evidence="1 2" key="1">
    <citation type="submission" date="2017-06" db="EMBL/GenBank/DDBJ databases">
        <authorList>
            <person name="Kim H.J."/>
            <person name="Triplett B.A."/>
        </authorList>
    </citation>
    <scope>NUCLEOTIDE SEQUENCE [LARGE SCALE GENOMIC DNA]</scope>
    <source>
        <strain evidence="1 2">DSM 45207</strain>
    </source>
</reference>
<dbReference type="OrthoDB" id="157052at2"/>
<sequence>MDHGQFADLAAACHRATDPLHAMVYFAPETEEELTGIGLRRGRMSYFASRAAAMGPVGAGTVTATFYNFNPQLVARHIPHAWTLAAPEQVIEARYRAAGAALRRLLGESATDPEVAEAAEIAREATRGCTPEGRPLYAAHADVDWPTDPVLVLWHAITLLREFRGDGHVAALVDSGLDGLSALITHTATGRGFTESGAQATRGWSTDEWETTVRALQAEGVLDTDRALTEQGAAQRDRIEIATNNAASAPWIHLGADRAHRLREICRDLSKRITAAGAFPAELFGGN</sequence>